<accession>A0A0L0HCL6</accession>
<evidence type="ECO:0000313" key="3">
    <source>
        <dbReference type="Proteomes" id="UP000053201"/>
    </source>
</evidence>
<feature type="compositionally biased region" description="Pro residues" evidence="1">
    <location>
        <begin position="143"/>
        <end position="155"/>
    </location>
</feature>
<dbReference type="VEuPathDB" id="FungiDB:SPPG_06379"/>
<keyword evidence="3" id="KW-1185">Reference proteome</keyword>
<organism evidence="2 3">
    <name type="scientific">Spizellomyces punctatus (strain DAOM BR117)</name>
    <dbReference type="NCBI Taxonomy" id="645134"/>
    <lineage>
        <taxon>Eukaryota</taxon>
        <taxon>Fungi</taxon>
        <taxon>Fungi incertae sedis</taxon>
        <taxon>Chytridiomycota</taxon>
        <taxon>Chytridiomycota incertae sedis</taxon>
        <taxon>Chytridiomycetes</taxon>
        <taxon>Spizellomycetales</taxon>
        <taxon>Spizellomycetaceae</taxon>
        <taxon>Spizellomyces</taxon>
    </lineage>
</organism>
<name>A0A0L0HCL6_SPIPD</name>
<dbReference type="Proteomes" id="UP000053201">
    <property type="component" value="Unassembled WGS sequence"/>
</dbReference>
<dbReference type="RefSeq" id="XP_016606741.1">
    <property type="nucleotide sequence ID" value="XM_016754592.1"/>
</dbReference>
<dbReference type="OrthoDB" id="2161630at2759"/>
<dbReference type="GeneID" id="27689689"/>
<gene>
    <name evidence="2" type="ORF">SPPG_06379</name>
</gene>
<protein>
    <submittedName>
        <fullName evidence="2">Uncharacterized protein</fullName>
    </submittedName>
</protein>
<reference evidence="2 3" key="1">
    <citation type="submission" date="2009-08" db="EMBL/GenBank/DDBJ databases">
        <title>The Genome Sequence of Spizellomyces punctatus strain DAOM BR117.</title>
        <authorList>
            <consortium name="The Broad Institute Genome Sequencing Platform"/>
            <person name="Russ C."/>
            <person name="Cuomo C."/>
            <person name="Shea T."/>
            <person name="Young S.K."/>
            <person name="Zeng Q."/>
            <person name="Koehrsen M."/>
            <person name="Haas B."/>
            <person name="Borodovsky M."/>
            <person name="Guigo R."/>
            <person name="Alvarado L."/>
            <person name="Berlin A."/>
            <person name="Bochicchio J."/>
            <person name="Borenstein D."/>
            <person name="Chapman S."/>
            <person name="Chen Z."/>
            <person name="Engels R."/>
            <person name="Freedman E."/>
            <person name="Gellesch M."/>
            <person name="Goldberg J."/>
            <person name="Griggs A."/>
            <person name="Gujja S."/>
            <person name="Heiman D."/>
            <person name="Hepburn T."/>
            <person name="Howarth C."/>
            <person name="Jen D."/>
            <person name="Larson L."/>
            <person name="Lewis B."/>
            <person name="Mehta T."/>
            <person name="Park D."/>
            <person name="Pearson M."/>
            <person name="Roberts A."/>
            <person name="Saif S."/>
            <person name="Shenoy N."/>
            <person name="Sisk P."/>
            <person name="Stolte C."/>
            <person name="Sykes S."/>
            <person name="Thomson T."/>
            <person name="Walk T."/>
            <person name="White J."/>
            <person name="Yandava C."/>
            <person name="Burger G."/>
            <person name="Gray M.W."/>
            <person name="Holland P.W.H."/>
            <person name="King N."/>
            <person name="Lang F.B.F."/>
            <person name="Roger A.J."/>
            <person name="Ruiz-Trillo I."/>
            <person name="Lander E."/>
            <person name="Nusbaum C."/>
        </authorList>
    </citation>
    <scope>NUCLEOTIDE SEQUENCE [LARGE SCALE GENOMIC DNA]</scope>
    <source>
        <strain evidence="2 3">DAOM BR117</strain>
    </source>
</reference>
<proteinExistence type="predicted"/>
<evidence type="ECO:0000313" key="2">
    <source>
        <dbReference type="EMBL" id="KNC98701.1"/>
    </source>
</evidence>
<sequence length="276" mass="31125">MPLPNVSFEEAIAAGGQVVEHRLHTRNENYSVHVLLPSNEVFIYTNISKQRLKPHLNVPLATLPPTTRPASHHAPRTPTQTETFEDVMRMGGRIVEVKKFTTFGVYLRMPDDGRVVHCWNISQDRVDAARRVIRNVLQTAPLPSVPPTPTPPTSPTSPKKGKKHQNPSFEECIAENASIVRVTPHVFYSVHVQRPNGRVENFNRVSQEKYQTWAHTHLPHVAPHPPPLPPLELSTPFYTPQPTTTTATSTQYAPPYVPQYAYPFNYVVWTGDRESG</sequence>
<feature type="region of interest" description="Disordered" evidence="1">
    <location>
        <begin position="139"/>
        <end position="167"/>
    </location>
</feature>
<evidence type="ECO:0000256" key="1">
    <source>
        <dbReference type="SAM" id="MobiDB-lite"/>
    </source>
</evidence>
<dbReference type="InParanoid" id="A0A0L0HCL6"/>
<dbReference type="EMBL" id="KQ257460">
    <property type="protein sequence ID" value="KNC98701.1"/>
    <property type="molecule type" value="Genomic_DNA"/>
</dbReference>
<dbReference type="AlphaFoldDB" id="A0A0L0HCL6"/>